<evidence type="ECO:0000313" key="1">
    <source>
        <dbReference type="EMBL" id="CAK0891512.1"/>
    </source>
</evidence>
<reference evidence="1" key="1">
    <citation type="submission" date="2023-10" db="EMBL/GenBank/DDBJ databases">
        <authorList>
            <person name="Chen Y."/>
            <person name="Shah S."/>
            <person name="Dougan E. K."/>
            <person name="Thang M."/>
            <person name="Chan C."/>
        </authorList>
    </citation>
    <scope>NUCLEOTIDE SEQUENCE [LARGE SCALE GENOMIC DNA]</scope>
</reference>
<name>A0ABN9X0J5_9DINO</name>
<gene>
    <name evidence="1" type="ORF">PCOR1329_LOCUS71451</name>
</gene>
<keyword evidence="2" id="KW-1185">Reference proteome</keyword>
<feature type="non-terminal residue" evidence="1">
    <location>
        <position position="1"/>
    </location>
</feature>
<dbReference type="EMBL" id="CAUYUJ010019489">
    <property type="protein sequence ID" value="CAK0891512.1"/>
    <property type="molecule type" value="Genomic_DNA"/>
</dbReference>
<proteinExistence type="predicted"/>
<organism evidence="1 2">
    <name type="scientific">Prorocentrum cordatum</name>
    <dbReference type="NCBI Taxonomy" id="2364126"/>
    <lineage>
        <taxon>Eukaryota</taxon>
        <taxon>Sar</taxon>
        <taxon>Alveolata</taxon>
        <taxon>Dinophyceae</taxon>
        <taxon>Prorocentrales</taxon>
        <taxon>Prorocentraceae</taxon>
        <taxon>Prorocentrum</taxon>
    </lineage>
</organism>
<sequence>LGLAATQFIVMSKGVAQDMEPSRPRQEGARGHRDLIGTLPFLPATWCSTSDGVLSGGGRRVTWVRSNRAIAALRGLARGHFKELRDWESHVSRGGWAQSTFLQKEIVRRVWNEQVKRATGGSVDDGRAVLRRYGEKLPVGYGGGSAAETGGGERLQRGALRPLRVSEEPGRLMLKSEAEIDMREYHKIKPYEAPELKHGKTRLELAVKMWESNMLQHVDEVREKLSVFTVVKKVEGTGSDKKVTSRLVWDARRVNLHFQTPPRVPLGSPAALAEIDLGPDVLGEKQFLTFPGDVPVMFYRLKNLPELYSYFVSDGVDPAELWEFARGRGVDLPPPPESAVG</sequence>
<protein>
    <submittedName>
        <fullName evidence="1">Uncharacterized protein</fullName>
    </submittedName>
</protein>
<comment type="caution">
    <text evidence="1">The sequence shown here is derived from an EMBL/GenBank/DDBJ whole genome shotgun (WGS) entry which is preliminary data.</text>
</comment>
<dbReference type="Proteomes" id="UP001189429">
    <property type="component" value="Unassembled WGS sequence"/>
</dbReference>
<accession>A0ABN9X0J5</accession>
<evidence type="ECO:0000313" key="2">
    <source>
        <dbReference type="Proteomes" id="UP001189429"/>
    </source>
</evidence>
<feature type="non-terminal residue" evidence="1">
    <location>
        <position position="341"/>
    </location>
</feature>